<protein>
    <submittedName>
        <fullName evidence="1">Uncharacterized protein</fullName>
    </submittedName>
</protein>
<reference evidence="1 2" key="1">
    <citation type="submission" date="2020-06" db="EMBL/GenBank/DDBJ databases">
        <title>Complete Genome Sequence of Salmonella phage SAP012.</title>
        <authorList>
            <person name="Shahin K."/>
            <person name="Soleimani-Delfan A."/>
            <person name="Barazandeh M."/>
            <person name="Komijani Majid."/>
            <person name="Bao H."/>
            <person name="Zhang L."/>
            <person name="Wang R."/>
        </authorList>
    </citation>
    <scope>NUCLEOTIDE SEQUENCE [LARGE SCALE GENOMIC DNA]</scope>
</reference>
<name>A0A6J4EFE8_9CAUD</name>
<dbReference type="GeneID" id="62682391"/>
<dbReference type="KEGG" id="vg:62682391"/>
<sequence>MPVIWHTGFNGIEDFFAGDNLALTTSNQWSAPSQAIGYVNPINRMFGTGSTELKGHKAPAISLIGRKYRPSDTYGGSVVGGVQTSTHDSTRKALVTALSSRNAGDYYAGFAFSLAHCMGFTDGYVNSWRLGFRLGYSKNTLAYVYNVVVGSLVANPQQGQNRYNYLSLDGNALRAKEVYIEVEWVMATRTINVYVDDVLRRTVVAENSTEVYNMSRYVTVQCEHYNFSATGASKVLEFRDAYAQSVESAADIRLGSSTSVVPVVPLSDDVVQFDRPSGYQANADVARMPVSGNLVPPTELTASLPGQNDFYNVDASAASANLSSVEAVIVRTVARNPGLGSRTYSAQLKSGGTAVESDPVTLLADNTGVSGSLHLTADPADNARWTLTKLANIKIGAKYIG</sequence>
<evidence type="ECO:0000313" key="2">
    <source>
        <dbReference type="Proteomes" id="UP000505247"/>
    </source>
</evidence>
<proteinExistence type="predicted"/>
<keyword evidence="2" id="KW-1185">Reference proteome</keyword>
<dbReference type="EMBL" id="LC553736">
    <property type="protein sequence ID" value="BCG45202.1"/>
    <property type="molecule type" value="Genomic_DNA"/>
</dbReference>
<evidence type="ECO:0000313" key="1">
    <source>
        <dbReference type="EMBL" id="BCG45202.1"/>
    </source>
</evidence>
<accession>A0A6J4EFE8</accession>
<dbReference type="Proteomes" id="UP000505247">
    <property type="component" value="Segment"/>
</dbReference>
<organism evidence="1 2">
    <name type="scientific">Salmonella phage SAP012</name>
    <dbReference type="NCBI Taxonomy" id="2742114"/>
    <lineage>
        <taxon>Viruses</taxon>
        <taxon>Duplodnaviria</taxon>
        <taxon>Heunggongvirae</taxon>
        <taxon>Uroviricota</taxon>
        <taxon>Caudoviricetes</taxon>
        <taxon>Casjensviridae</taxon>
        <taxon>Zhonglingvirus</taxon>
        <taxon>Zhonglingvirus SAP012</taxon>
    </lineage>
</organism>
<dbReference type="RefSeq" id="YP_009999759.1">
    <property type="nucleotide sequence ID" value="NC_053008.1"/>
</dbReference>